<evidence type="ECO:0000256" key="3">
    <source>
        <dbReference type="ARBA" id="ARBA00022536"/>
    </source>
</evidence>
<reference evidence="10" key="1">
    <citation type="submission" date="2015-09" db="EMBL/GenBank/DDBJ databases">
        <title>Draft genome of the parasitic nematode Teladorsagia circumcincta isolate WARC Sus (inbred).</title>
        <authorList>
            <person name="Mitreva M."/>
        </authorList>
    </citation>
    <scope>NUCLEOTIDE SEQUENCE [LARGE SCALE GENOMIC DNA]</scope>
    <source>
        <strain evidence="10">S</strain>
    </source>
</reference>
<dbReference type="SUPFAM" id="SSF117281">
    <property type="entry name" value="Kelch motif"/>
    <property type="match status" value="1"/>
</dbReference>
<evidence type="ECO:0000256" key="6">
    <source>
        <dbReference type="ARBA" id="ARBA00023180"/>
    </source>
</evidence>
<evidence type="ECO:0000256" key="4">
    <source>
        <dbReference type="ARBA" id="ARBA00022737"/>
    </source>
</evidence>
<accession>A0A2G9V4L9</accession>
<sequence length="510" mass="57357">MQSFCTAADDSAWKVQDNQGETVGRHSERAGVNGPPSHMRGRDRERERTNEKEERERQRHCIRVGNTAARGEQEVQELSAPSGKALIYFFSDLAMNLSGFNITYEFERCPYNCNSHGSCRNSQCVCDQGFTGDSCQTRNDRSVWDRVPTNKAPAGRASHASVIIDDVIWSIGGEHFSGVVFEDPVLFNITSRSWKSIVVGGKVKPASRFDHTLVRYKTKLFMYGGVIDRKNITSELWSFDLHTKEWNQENGENRNLTVSYMPYRQESGGSEIQRIKYMGDFGTHLFTTKWTRANLPPSGVQLFLHTATILNGLMIVVGGNGYNISESRTKQECFSSMVQAYDIACKQWFNISSGETQLRRYGHTAVATNYELYIIGGFNGRMLNDVWRFSAAECSSATRPEECRSLIDGVKCIFTDRACVRFDPFVSYKQSFLSFVKNESPKSMSECRNTALRQALQICEEQDDCMSCISEPGCGWCPSGDQCLPSDGECVDGQLANATDIRCATRHDIP</sequence>
<evidence type="ECO:0000256" key="1">
    <source>
        <dbReference type="ARBA" id="ARBA00004370"/>
    </source>
</evidence>
<dbReference type="InterPro" id="IPR056737">
    <property type="entry name" value="Beta-prop_ATRN-MKLN-like"/>
</dbReference>
<dbReference type="Gene3D" id="2.10.25.10">
    <property type="entry name" value="Laminin"/>
    <property type="match status" value="1"/>
</dbReference>
<keyword evidence="4" id="KW-0677">Repeat</keyword>
<dbReference type="Pfam" id="PF24981">
    <property type="entry name" value="Beta-prop_ATRN-LZTR1"/>
    <property type="match status" value="2"/>
</dbReference>
<proteinExistence type="predicted"/>
<dbReference type="PANTHER" id="PTHR46376:SF2">
    <property type="entry name" value="DISTRACTED, ISOFORM B"/>
    <property type="match status" value="1"/>
</dbReference>
<dbReference type="GO" id="GO:0005794">
    <property type="term" value="C:Golgi apparatus"/>
    <property type="evidence" value="ECO:0007669"/>
    <property type="project" value="TreeGrafter"/>
</dbReference>
<dbReference type="InterPro" id="IPR000742">
    <property type="entry name" value="EGF"/>
</dbReference>
<keyword evidence="5" id="KW-0472">Membrane</keyword>
<evidence type="ECO:0000313" key="10">
    <source>
        <dbReference type="EMBL" id="PIO77398.1"/>
    </source>
</evidence>
<dbReference type="PANTHER" id="PTHR46376">
    <property type="entry name" value="LEUCINE-ZIPPER-LIKE TRANSCRIPTIONAL REGULATOR 1"/>
    <property type="match status" value="1"/>
</dbReference>
<feature type="compositionally biased region" description="Basic and acidic residues" evidence="7">
    <location>
        <begin position="40"/>
        <end position="59"/>
    </location>
</feature>
<feature type="domain" description="EGF-like" evidence="8 9">
    <location>
        <begin position="124"/>
        <end position="135"/>
    </location>
</feature>
<comment type="subcellular location">
    <subcellularLocation>
        <location evidence="1">Membrane</location>
    </subcellularLocation>
</comment>
<keyword evidence="6" id="KW-0325">Glycoprotein</keyword>
<evidence type="ECO:0000259" key="8">
    <source>
        <dbReference type="PROSITE" id="PS00022"/>
    </source>
</evidence>
<dbReference type="Proteomes" id="UP000230423">
    <property type="component" value="Unassembled WGS sequence"/>
</dbReference>
<dbReference type="Gene3D" id="2.120.10.80">
    <property type="entry name" value="Kelch-type beta propeller"/>
    <property type="match status" value="2"/>
</dbReference>
<dbReference type="InterPro" id="IPR002165">
    <property type="entry name" value="Plexin_repeat"/>
</dbReference>
<evidence type="ECO:0000259" key="9">
    <source>
        <dbReference type="PROSITE" id="PS01186"/>
    </source>
</evidence>
<evidence type="ECO:0000256" key="7">
    <source>
        <dbReference type="SAM" id="MobiDB-lite"/>
    </source>
</evidence>
<dbReference type="InterPro" id="IPR051568">
    <property type="entry name" value="LZTR1/Attractin"/>
</dbReference>
<dbReference type="OrthoDB" id="9998912at2759"/>
<name>A0A2G9V4L9_TELCI</name>
<evidence type="ECO:0000313" key="11">
    <source>
        <dbReference type="Proteomes" id="UP000230423"/>
    </source>
</evidence>
<keyword evidence="11" id="KW-1185">Reference proteome</keyword>
<organism evidence="10 11">
    <name type="scientific">Teladorsagia circumcincta</name>
    <name type="common">Brown stomach worm</name>
    <name type="synonym">Ostertagia circumcincta</name>
    <dbReference type="NCBI Taxonomy" id="45464"/>
    <lineage>
        <taxon>Eukaryota</taxon>
        <taxon>Metazoa</taxon>
        <taxon>Ecdysozoa</taxon>
        <taxon>Nematoda</taxon>
        <taxon>Chromadorea</taxon>
        <taxon>Rhabditida</taxon>
        <taxon>Rhabditina</taxon>
        <taxon>Rhabditomorpha</taxon>
        <taxon>Strongyloidea</taxon>
        <taxon>Trichostrongylidae</taxon>
        <taxon>Teladorsagia</taxon>
    </lineage>
</organism>
<dbReference type="AlphaFoldDB" id="A0A2G9V4L9"/>
<dbReference type="GO" id="GO:0016020">
    <property type="term" value="C:membrane"/>
    <property type="evidence" value="ECO:0007669"/>
    <property type="project" value="UniProtKB-SubCell"/>
</dbReference>
<dbReference type="Pfam" id="PF01437">
    <property type="entry name" value="PSI"/>
    <property type="match status" value="1"/>
</dbReference>
<evidence type="ECO:0000256" key="5">
    <source>
        <dbReference type="ARBA" id="ARBA00023136"/>
    </source>
</evidence>
<evidence type="ECO:0000256" key="2">
    <source>
        <dbReference type="ARBA" id="ARBA00022441"/>
    </source>
</evidence>
<dbReference type="InterPro" id="IPR015915">
    <property type="entry name" value="Kelch-typ_b-propeller"/>
</dbReference>
<gene>
    <name evidence="10" type="ORF">TELCIR_00526</name>
</gene>
<dbReference type="CDD" id="cd00054">
    <property type="entry name" value="EGF_CA"/>
    <property type="match status" value="1"/>
</dbReference>
<dbReference type="Pfam" id="PF23106">
    <property type="entry name" value="EGF_Teneurin"/>
    <property type="match status" value="1"/>
</dbReference>
<dbReference type="PROSITE" id="PS01186">
    <property type="entry name" value="EGF_2"/>
    <property type="match status" value="1"/>
</dbReference>
<dbReference type="EMBL" id="KZ345000">
    <property type="protein sequence ID" value="PIO77398.1"/>
    <property type="molecule type" value="Genomic_DNA"/>
</dbReference>
<protein>
    <submittedName>
        <fullName evidence="10">Plexin repeat-containing domain protein</fullName>
    </submittedName>
</protein>
<dbReference type="PROSITE" id="PS00022">
    <property type="entry name" value="EGF_1"/>
    <property type="match status" value="1"/>
</dbReference>
<feature type="region of interest" description="Disordered" evidence="7">
    <location>
        <begin position="1"/>
        <end position="59"/>
    </location>
</feature>
<keyword evidence="3" id="KW-0245">EGF-like domain</keyword>
<keyword evidence="2" id="KW-0880">Kelch repeat</keyword>